<evidence type="ECO:0000256" key="3">
    <source>
        <dbReference type="ARBA" id="ARBA00022512"/>
    </source>
</evidence>
<proteinExistence type="inferred from homology"/>
<sequence>MFSKLAILAAATLAVVASAAPADPMQNSCNVGEMHCCNQMFDHTSESDATFLKFIGVAVSGVTGLVGVGCSPITAIGAGSNSCNAQPVCCTGNNFNGLVAIGCSPLNL</sequence>
<dbReference type="Proteomes" id="UP000807342">
    <property type="component" value="Unassembled WGS sequence"/>
</dbReference>
<dbReference type="GO" id="GO:0005199">
    <property type="term" value="F:structural constituent of cell wall"/>
    <property type="evidence" value="ECO:0007669"/>
    <property type="project" value="InterPro"/>
</dbReference>
<feature type="signal peptide" evidence="6">
    <location>
        <begin position="1"/>
        <end position="19"/>
    </location>
</feature>
<name>A0A9P5X3D4_9AGAR</name>
<dbReference type="EMBL" id="MU151589">
    <property type="protein sequence ID" value="KAF9442646.1"/>
    <property type="molecule type" value="Genomic_DNA"/>
</dbReference>
<dbReference type="CDD" id="cd23507">
    <property type="entry name" value="hydrophobin_I"/>
    <property type="match status" value="1"/>
</dbReference>
<accession>A0A9P5X3D4</accession>
<comment type="caution">
    <text evidence="7">The sequence shown here is derived from an EMBL/GenBank/DDBJ whole genome shotgun (WGS) entry which is preliminary data.</text>
</comment>
<organism evidence="7 8">
    <name type="scientific">Macrolepiota fuliginosa MF-IS2</name>
    <dbReference type="NCBI Taxonomy" id="1400762"/>
    <lineage>
        <taxon>Eukaryota</taxon>
        <taxon>Fungi</taxon>
        <taxon>Dikarya</taxon>
        <taxon>Basidiomycota</taxon>
        <taxon>Agaricomycotina</taxon>
        <taxon>Agaricomycetes</taxon>
        <taxon>Agaricomycetidae</taxon>
        <taxon>Agaricales</taxon>
        <taxon>Agaricineae</taxon>
        <taxon>Agaricaceae</taxon>
        <taxon>Macrolepiota</taxon>
    </lineage>
</organism>
<comment type="similarity">
    <text evidence="2 6">Belongs to the fungal hydrophobin family.</text>
</comment>
<protein>
    <recommendedName>
        <fullName evidence="6">Hydrophobin</fullName>
    </recommendedName>
</protein>
<dbReference type="InterPro" id="IPR001338">
    <property type="entry name" value="Class_I_Hydrophobin"/>
</dbReference>
<dbReference type="Pfam" id="PF01185">
    <property type="entry name" value="Hydrophobin"/>
    <property type="match status" value="1"/>
</dbReference>
<dbReference type="SMART" id="SM00075">
    <property type="entry name" value="HYDRO"/>
    <property type="match status" value="1"/>
</dbReference>
<keyword evidence="6" id="KW-0732">Signal</keyword>
<keyword evidence="4 6" id="KW-0964">Secreted</keyword>
<comment type="subcellular location">
    <subcellularLocation>
        <location evidence="1 6">Secreted</location>
        <location evidence="1 6">Cell wall</location>
    </subcellularLocation>
</comment>
<gene>
    <name evidence="7" type="ORF">P691DRAFT_779289</name>
</gene>
<evidence type="ECO:0000256" key="1">
    <source>
        <dbReference type="ARBA" id="ARBA00004191"/>
    </source>
</evidence>
<dbReference type="OrthoDB" id="4225815at2759"/>
<evidence type="ECO:0000256" key="6">
    <source>
        <dbReference type="RuleBase" id="RU365009"/>
    </source>
</evidence>
<evidence type="ECO:0000256" key="4">
    <source>
        <dbReference type="ARBA" id="ARBA00022525"/>
    </source>
</evidence>
<evidence type="ECO:0000256" key="5">
    <source>
        <dbReference type="ARBA" id="ARBA00023157"/>
    </source>
</evidence>
<keyword evidence="8" id="KW-1185">Reference proteome</keyword>
<dbReference type="GO" id="GO:0009277">
    <property type="term" value="C:fungal-type cell wall"/>
    <property type="evidence" value="ECO:0007669"/>
    <property type="project" value="InterPro"/>
</dbReference>
<dbReference type="AlphaFoldDB" id="A0A9P5X3D4"/>
<reference evidence="7" key="1">
    <citation type="submission" date="2020-11" db="EMBL/GenBank/DDBJ databases">
        <authorList>
            <consortium name="DOE Joint Genome Institute"/>
            <person name="Ahrendt S."/>
            <person name="Riley R."/>
            <person name="Andreopoulos W."/>
            <person name="Labutti K."/>
            <person name="Pangilinan J."/>
            <person name="Ruiz-Duenas F.J."/>
            <person name="Barrasa J.M."/>
            <person name="Sanchez-Garcia M."/>
            <person name="Camarero S."/>
            <person name="Miyauchi S."/>
            <person name="Serrano A."/>
            <person name="Linde D."/>
            <person name="Babiker R."/>
            <person name="Drula E."/>
            <person name="Ayuso-Fernandez I."/>
            <person name="Pacheco R."/>
            <person name="Padilla G."/>
            <person name="Ferreira P."/>
            <person name="Barriuso J."/>
            <person name="Kellner H."/>
            <person name="Castanera R."/>
            <person name="Alfaro M."/>
            <person name="Ramirez L."/>
            <person name="Pisabarro A.G."/>
            <person name="Kuo A."/>
            <person name="Tritt A."/>
            <person name="Lipzen A."/>
            <person name="He G."/>
            <person name="Yan M."/>
            <person name="Ng V."/>
            <person name="Cullen D."/>
            <person name="Martin F."/>
            <person name="Rosso M.-N."/>
            <person name="Henrissat B."/>
            <person name="Hibbett D."/>
            <person name="Martinez A.T."/>
            <person name="Grigoriev I.V."/>
        </authorList>
    </citation>
    <scope>NUCLEOTIDE SEQUENCE</scope>
    <source>
        <strain evidence="7">MF-IS2</strain>
    </source>
</reference>
<keyword evidence="5 6" id="KW-1015">Disulfide bond</keyword>
<feature type="chain" id="PRO_5040537256" description="Hydrophobin" evidence="6">
    <location>
        <begin position="20"/>
        <end position="108"/>
    </location>
</feature>
<keyword evidence="3 6" id="KW-0134">Cell wall</keyword>
<evidence type="ECO:0000256" key="2">
    <source>
        <dbReference type="ARBA" id="ARBA00010446"/>
    </source>
</evidence>
<evidence type="ECO:0000313" key="8">
    <source>
        <dbReference type="Proteomes" id="UP000807342"/>
    </source>
</evidence>
<evidence type="ECO:0000313" key="7">
    <source>
        <dbReference type="EMBL" id="KAF9442646.1"/>
    </source>
</evidence>